<dbReference type="AlphaFoldDB" id="A0A0A9GG87"/>
<name>A0A0A9GG87_ARUDO</name>
<sequence length="32" mass="3699">MTLDPSSPVPMISTLLPSYSWTKTLNFKWLMI</sequence>
<protein>
    <submittedName>
        <fullName evidence="1">Uncharacterized protein</fullName>
    </submittedName>
</protein>
<evidence type="ECO:0000313" key="1">
    <source>
        <dbReference type="EMBL" id="JAE19663.1"/>
    </source>
</evidence>
<reference evidence="1" key="1">
    <citation type="submission" date="2014-09" db="EMBL/GenBank/DDBJ databases">
        <authorList>
            <person name="Magalhaes I.L.F."/>
            <person name="Oliveira U."/>
            <person name="Santos F.R."/>
            <person name="Vidigal T.H.D.A."/>
            <person name="Brescovit A.D."/>
            <person name="Santos A.J."/>
        </authorList>
    </citation>
    <scope>NUCLEOTIDE SEQUENCE</scope>
    <source>
        <tissue evidence="1">Shoot tissue taken approximately 20 cm above the soil surface</tissue>
    </source>
</reference>
<dbReference type="EMBL" id="GBRH01178233">
    <property type="protein sequence ID" value="JAE19663.1"/>
    <property type="molecule type" value="Transcribed_RNA"/>
</dbReference>
<accession>A0A0A9GG87</accession>
<reference evidence="1" key="2">
    <citation type="journal article" date="2015" name="Data Brief">
        <title>Shoot transcriptome of the giant reed, Arundo donax.</title>
        <authorList>
            <person name="Barrero R.A."/>
            <person name="Guerrero F.D."/>
            <person name="Moolhuijzen P."/>
            <person name="Goolsby J.A."/>
            <person name="Tidwell J."/>
            <person name="Bellgard S.E."/>
            <person name="Bellgard M.I."/>
        </authorList>
    </citation>
    <scope>NUCLEOTIDE SEQUENCE</scope>
    <source>
        <tissue evidence="1">Shoot tissue taken approximately 20 cm above the soil surface</tissue>
    </source>
</reference>
<organism evidence="1">
    <name type="scientific">Arundo donax</name>
    <name type="common">Giant reed</name>
    <name type="synonym">Donax arundinaceus</name>
    <dbReference type="NCBI Taxonomy" id="35708"/>
    <lineage>
        <taxon>Eukaryota</taxon>
        <taxon>Viridiplantae</taxon>
        <taxon>Streptophyta</taxon>
        <taxon>Embryophyta</taxon>
        <taxon>Tracheophyta</taxon>
        <taxon>Spermatophyta</taxon>
        <taxon>Magnoliopsida</taxon>
        <taxon>Liliopsida</taxon>
        <taxon>Poales</taxon>
        <taxon>Poaceae</taxon>
        <taxon>PACMAD clade</taxon>
        <taxon>Arundinoideae</taxon>
        <taxon>Arundineae</taxon>
        <taxon>Arundo</taxon>
    </lineage>
</organism>
<proteinExistence type="predicted"/>